<sequence>MAFKAMIFLLVSLLLVTTKVRSLSHTHVSSNEDTDLPVKVPAPVTAPLPAPTTAPKFSPVVSLNACPGLCGFRCSKHSKFDHCMRACKTCCQRCRCVPPSTYGNKEMCGKCYAEMKTHNDEYKCP</sequence>
<dbReference type="PANTHER" id="PTHR23201:SF149">
    <property type="entry name" value="GIBBERELLIN STIMULATED TRANSCRIPT RELATED PROTEIN 2"/>
    <property type="match status" value="1"/>
</dbReference>
<dbReference type="EMBL" id="JACGCM010001183">
    <property type="protein sequence ID" value="KAF6159869.1"/>
    <property type="molecule type" value="Genomic_DNA"/>
</dbReference>
<comment type="caution">
    <text evidence="3">The sequence shown here is derived from an EMBL/GenBank/DDBJ whole genome shotgun (WGS) entry which is preliminary data.</text>
</comment>
<dbReference type="AlphaFoldDB" id="A0A7J7MY37"/>
<name>A0A7J7MY37_9MAGN</name>
<gene>
    <name evidence="3" type="ORF">GIB67_032953</name>
</gene>
<evidence type="ECO:0000256" key="2">
    <source>
        <dbReference type="SAM" id="SignalP"/>
    </source>
</evidence>
<feature type="signal peptide" evidence="2">
    <location>
        <begin position="1"/>
        <end position="22"/>
    </location>
</feature>
<dbReference type="OrthoDB" id="1850441at2759"/>
<proteinExistence type="inferred from homology"/>
<accession>A0A7J7MY37</accession>
<protein>
    <submittedName>
        <fullName evidence="3">Uncharacterized protein</fullName>
    </submittedName>
</protein>
<dbReference type="Pfam" id="PF02704">
    <property type="entry name" value="GASA"/>
    <property type="match status" value="1"/>
</dbReference>
<keyword evidence="4" id="KW-1185">Reference proteome</keyword>
<organism evidence="3 4">
    <name type="scientific">Kingdonia uniflora</name>
    <dbReference type="NCBI Taxonomy" id="39325"/>
    <lineage>
        <taxon>Eukaryota</taxon>
        <taxon>Viridiplantae</taxon>
        <taxon>Streptophyta</taxon>
        <taxon>Embryophyta</taxon>
        <taxon>Tracheophyta</taxon>
        <taxon>Spermatophyta</taxon>
        <taxon>Magnoliopsida</taxon>
        <taxon>Ranunculales</taxon>
        <taxon>Circaeasteraceae</taxon>
        <taxon>Kingdonia</taxon>
    </lineage>
</organism>
<dbReference type="Proteomes" id="UP000541444">
    <property type="component" value="Unassembled WGS sequence"/>
</dbReference>
<keyword evidence="2" id="KW-0732">Signal</keyword>
<dbReference type="PANTHER" id="PTHR23201">
    <property type="entry name" value="EXTENSIN, PROLINE-RICH PROTEIN"/>
    <property type="match status" value="1"/>
</dbReference>
<evidence type="ECO:0000256" key="1">
    <source>
        <dbReference type="ARBA" id="ARBA00010582"/>
    </source>
</evidence>
<feature type="chain" id="PRO_5029547343" evidence="2">
    <location>
        <begin position="23"/>
        <end position="125"/>
    </location>
</feature>
<evidence type="ECO:0000313" key="4">
    <source>
        <dbReference type="Proteomes" id="UP000541444"/>
    </source>
</evidence>
<dbReference type="InterPro" id="IPR003854">
    <property type="entry name" value="GASA"/>
</dbReference>
<reference evidence="3 4" key="1">
    <citation type="journal article" date="2020" name="IScience">
        <title>Genome Sequencing of the Endangered Kingdonia uniflora (Circaeasteraceae, Ranunculales) Reveals Potential Mechanisms of Evolutionary Specialization.</title>
        <authorList>
            <person name="Sun Y."/>
            <person name="Deng T."/>
            <person name="Zhang A."/>
            <person name="Moore M.J."/>
            <person name="Landis J.B."/>
            <person name="Lin N."/>
            <person name="Zhang H."/>
            <person name="Zhang X."/>
            <person name="Huang J."/>
            <person name="Zhang X."/>
            <person name="Sun H."/>
            <person name="Wang H."/>
        </authorList>
    </citation>
    <scope>NUCLEOTIDE SEQUENCE [LARGE SCALE GENOMIC DNA]</scope>
    <source>
        <strain evidence="3">TB1705</strain>
        <tissue evidence="3">Leaf</tissue>
    </source>
</reference>
<evidence type="ECO:0000313" key="3">
    <source>
        <dbReference type="EMBL" id="KAF6159869.1"/>
    </source>
</evidence>
<comment type="similarity">
    <text evidence="1">Belongs to the GASA family.</text>
</comment>